<dbReference type="EMBL" id="QQTP01000022">
    <property type="protein sequence ID" value="RDJ20111.1"/>
    <property type="molecule type" value="Genomic_DNA"/>
</dbReference>
<name>A0A370KYQ3_9HYPH</name>
<organism evidence="1 2">
    <name type="scientific">Bosea caraganae</name>
    <dbReference type="NCBI Taxonomy" id="2763117"/>
    <lineage>
        <taxon>Bacteria</taxon>
        <taxon>Pseudomonadati</taxon>
        <taxon>Pseudomonadota</taxon>
        <taxon>Alphaproteobacteria</taxon>
        <taxon>Hyphomicrobiales</taxon>
        <taxon>Boseaceae</taxon>
        <taxon>Bosea</taxon>
    </lineage>
</organism>
<evidence type="ECO:0000313" key="1">
    <source>
        <dbReference type="EMBL" id="RDJ20111.1"/>
    </source>
</evidence>
<evidence type="ECO:0000313" key="2">
    <source>
        <dbReference type="Proteomes" id="UP000255207"/>
    </source>
</evidence>
<reference evidence="2" key="1">
    <citation type="submission" date="2018-07" db="EMBL/GenBank/DDBJ databases">
        <authorList>
            <person name="Safronova V.I."/>
            <person name="Chirak E.R."/>
            <person name="Sazanova A.L."/>
        </authorList>
    </citation>
    <scope>NUCLEOTIDE SEQUENCE [LARGE SCALE GENOMIC DNA]</scope>
    <source>
        <strain evidence="2">RCAM04685</strain>
    </source>
</reference>
<proteinExistence type="predicted"/>
<accession>A0A370KYQ3</accession>
<keyword evidence="2" id="KW-1185">Reference proteome</keyword>
<dbReference type="AlphaFoldDB" id="A0A370KYQ3"/>
<sequence length="119" mass="14235">MRPAKEMPMSIEDNADRHYANRYRARLRRQRSYQADYREKLKMSRTPDREDMAACLLRLVVRNSARDWEHHGANWERVLVKHLSERGFDMQATSEAFRGMLDREVLRLRAKADREQSDG</sequence>
<gene>
    <name evidence="1" type="ORF">DWE98_26105</name>
</gene>
<comment type="caution">
    <text evidence="1">The sequence shown here is derived from an EMBL/GenBank/DDBJ whole genome shotgun (WGS) entry which is preliminary data.</text>
</comment>
<protein>
    <submittedName>
        <fullName evidence="1">Uncharacterized protein</fullName>
    </submittedName>
</protein>
<dbReference type="Proteomes" id="UP000255207">
    <property type="component" value="Unassembled WGS sequence"/>
</dbReference>